<dbReference type="EMBL" id="SKBQ01000045">
    <property type="protein sequence ID" value="TPX11893.1"/>
    <property type="molecule type" value="Genomic_DNA"/>
</dbReference>
<feature type="region of interest" description="Disordered" evidence="1">
    <location>
        <begin position="1"/>
        <end position="66"/>
    </location>
</feature>
<dbReference type="SUPFAM" id="SSF81383">
    <property type="entry name" value="F-box domain"/>
    <property type="match status" value="1"/>
</dbReference>
<proteinExistence type="predicted"/>
<dbReference type="InterPro" id="IPR036047">
    <property type="entry name" value="F-box-like_dom_sf"/>
</dbReference>
<sequence length="350" mass="37533">MSSYTPAAMPATPNKPIKEEENPSPAQAAQAATASPLVPPPSLPLADPKTPSHDNNNNNNSPVAPITLDNYYQRSSLTDSSLPNRVIYVSLHPDHPAFEPPAHGRSFLDRLPAEIMLNITSRLSLVSRDRLRQASPAFEPYTRPADADLDRKLDYYHSVDLARWREDVAAAGSAGGAGAGAAGAAGAADANADTYRHMCYRCFELLPAADFSKAALGRPPRHGGSGPRRRREREDCRRQFCRACGKQAQREGSRRAAAARKVSKAAARAEKERVEDLASLIGDSPGKECVVLPGSPAAAGAAGGAGANDVGNNNNGGLGRKARHRRHYEREELAKGTYGSWGVNRNEVDW</sequence>
<feature type="compositionally biased region" description="Low complexity" evidence="1">
    <location>
        <begin position="44"/>
        <end position="60"/>
    </location>
</feature>
<evidence type="ECO:0000256" key="1">
    <source>
        <dbReference type="SAM" id="MobiDB-lite"/>
    </source>
</evidence>
<dbReference type="RefSeq" id="XP_030993604.1">
    <property type="nucleotide sequence ID" value="XM_031142130.1"/>
</dbReference>
<organism evidence="2 3">
    <name type="scientific">Thyridium curvatum</name>
    <dbReference type="NCBI Taxonomy" id="1093900"/>
    <lineage>
        <taxon>Eukaryota</taxon>
        <taxon>Fungi</taxon>
        <taxon>Dikarya</taxon>
        <taxon>Ascomycota</taxon>
        <taxon>Pezizomycotina</taxon>
        <taxon>Sordariomycetes</taxon>
        <taxon>Sordariomycetidae</taxon>
        <taxon>Thyridiales</taxon>
        <taxon>Thyridiaceae</taxon>
        <taxon>Thyridium</taxon>
    </lineage>
</organism>
<feature type="compositionally biased region" description="Low complexity" evidence="1">
    <location>
        <begin position="23"/>
        <end position="36"/>
    </location>
</feature>
<gene>
    <name evidence="2" type="ORF">E0L32_007391</name>
</gene>
<comment type="caution">
    <text evidence="2">The sequence shown here is derived from an EMBL/GenBank/DDBJ whole genome shotgun (WGS) entry which is preliminary data.</text>
</comment>
<protein>
    <recommendedName>
        <fullName evidence="4">F-box domain-containing protein</fullName>
    </recommendedName>
</protein>
<accession>A0A507AVZ4</accession>
<evidence type="ECO:0000313" key="3">
    <source>
        <dbReference type="Proteomes" id="UP000319257"/>
    </source>
</evidence>
<dbReference type="InParanoid" id="A0A507AVZ4"/>
<reference evidence="2 3" key="1">
    <citation type="submission" date="2019-06" db="EMBL/GenBank/DDBJ databases">
        <title>Draft genome sequence of the filamentous fungus Phialemoniopsis curvata isolated from diesel fuel.</title>
        <authorList>
            <person name="Varaljay V.A."/>
            <person name="Lyon W.J."/>
            <person name="Crouch A.L."/>
            <person name="Drake C.E."/>
            <person name="Hollomon J.M."/>
            <person name="Nadeau L.J."/>
            <person name="Nunn H.S."/>
            <person name="Stevenson B.S."/>
            <person name="Bojanowski C.L."/>
            <person name="Crookes-Goodson W.J."/>
        </authorList>
    </citation>
    <scope>NUCLEOTIDE SEQUENCE [LARGE SCALE GENOMIC DNA]</scope>
    <source>
        <strain evidence="2 3">D216</strain>
    </source>
</reference>
<dbReference type="GeneID" id="41974838"/>
<dbReference type="Proteomes" id="UP000319257">
    <property type="component" value="Unassembled WGS sequence"/>
</dbReference>
<feature type="region of interest" description="Disordered" evidence="1">
    <location>
        <begin position="298"/>
        <end position="326"/>
    </location>
</feature>
<dbReference type="AlphaFoldDB" id="A0A507AVZ4"/>
<name>A0A507AVZ4_9PEZI</name>
<evidence type="ECO:0000313" key="2">
    <source>
        <dbReference type="EMBL" id="TPX11893.1"/>
    </source>
</evidence>
<keyword evidence="3" id="KW-1185">Reference proteome</keyword>
<evidence type="ECO:0008006" key="4">
    <source>
        <dbReference type="Google" id="ProtNLM"/>
    </source>
</evidence>